<accession>A0A0U4ECT4</accession>
<feature type="transmembrane region" description="Helical" evidence="3">
    <location>
        <begin position="114"/>
        <end position="132"/>
    </location>
</feature>
<comment type="catalytic activity">
    <reaction evidence="2">
        <text>2 GTP = 3',3'-c-di-GMP + 2 diphosphate</text>
        <dbReference type="Rhea" id="RHEA:24898"/>
        <dbReference type="ChEBI" id="CHEBI:33019"/>
        <dbReference type="ChEBI" id="CHEBI:37565"/>
        <dbReference type="ChEBI" id="CHEBI:58805"/>
        <dbReference type="EC" id="2.7.7.65"/>
    </reaction>
</comment>
<protein>
    <recommendedName>
        <fullName evidence="1">diguanylate cyclase</fullName>
        <ecNumber evidence="1">2.7.7.65</ecNumber>
    </recommendedName>
</protein>
<keyword evidence="3" id="KW-0812">Transmembrane</keyword>
<dbReference type="Proteomes" id="UP000036700">
    <property type="component" value="Chromosome"/>
</dbReference>
<dbReference type="CDD" id="cd01949">
    <property type="entry name" value="GGDEF"/>
    <property type="match status" value="1"/>
</dbReference>
<dbReference type="Gene3D" id="3.30.70.270">
    <property type="match status" value="1"/>
</dbReference>
<dbReference type="Pfam" id="PF00990">
    <property type="entry name" value="GGDEF"/>
    <property type="match status" value="1"/>
</dbReference>
<dbReference type="AlphaFoldDB" id="A0A0U4ECT4"/>
<name>A0A0U4ECT4_9BURK</name>
<gene>
    <name evidence="5" type="ORF">ABW99_20935</name>
</gene>
<evidence type="ECO:0000256" key="2">
    <source>
        <dbReference type="ARBA" id="ARBA00034247"/>
    </source>
</evidence>
<dbReference type="InterPro" id="IPR000160">
    <property type="entry name" value="GGDEF_dom"/>
</dbReference>
<dbReference type="InterPro" id="IPR043128">
    <property type="entry name" value="Rev_trsase/Diguanyl_cyclase"/>
</dbReference>
<dbReference type="InterPro" id="IPR029787">
    <property type="entry name" value="Nucleotide_cyclase"/>
</dbReference>
<evidence type="ECO:0000313" key="6">
    <source>
        <dbReference type="Proteomes" id="UP000036700"/>
    </source>
</evidence>
<dbReference type="PROSITE" id="PS50887">
    <property type="entry name" value="GGDEF"/>
    <property type="match status" value="1"/>
</dbReference>
<dbReference type="GO" id="GO:0043709">
    <property type="term" value="P:cell adhesion involved in single-species biofilm formation"/>
    <property type="evidence" value="ECO:0007669"/>
    <property type="project" value="TreeGrafter"/>
</dbReference>
<dbReference type="InterPro" id="IPR050469">
    <property type="entry name" value="Diguanylate_Cyclase"/>
</dbReference>
<dbReference type="OrthoDB" id="9813903at2"/>
<keyword evidence="3" id="KW-0472">Membrane</keyword>
<evidence type="ECO:0000256" key="3">
    <source>
        <dbReference type="SAM" id="Phobius"/>
    </source>
</evidence>
<evidence type="ECO:0000313" key="5">
    <source>
        <dbReference type="EMBL" id="ALX34900.1"/>
    </source>
</evidence>
<dbReference type="EC" id="2.7.7.65" evidence="1"/>
<dbReference type="SMART" id="SM00267">
    <property type="entry name" value="GGDEF"/>
    <property type="match status" value="1"/>
</dbReference>
<feature type="transmembrane region" description="Helical" evidence="3">
    <location>
        <begin position="80"/>
        <end position="102"/>
    </location>
</feature>
<dbReference type="GO" id="GO:0052621">
    <property type="term" value="F:diguanylate cyclase activity"/>
    <property type="evidence" value="ECO:0007669"/>
    <property type="project" value="UniProtKB-EC"/>
</dbReference>
<keyword evidence="6" id="KW-1185">Reference proteome</keyword>
<dbReference type="GO" id="GO:0005886">
    <property type="term" value="C:plasma membrane"/>
    <property type="evidence" value="ECO:0007669"/>
    <property type="project" value="TreeGrafter"/>
</dbReference>
<feature type="transmembrane region" description="Helical" evidence="3">
    <location>
        <begin position="191"/>
        <end position="210"/>
    </location>
</feature>
<dbReference type="EMBL" id="CP011568">
    <property type="protein sequence ID" value="ALX34900.1"/>
    <property type="molecule type" value="Genomic_DNA"/>
</dbReference>
<reference evidence="6" key="1">
    <citation type="submission" date="2015-06" db="EMBL/GenBank/DDBJ databases">
        <authorList>
            <person name="Hoefler B.C."/>
            <person name="Straight P.D."/>
        </authorList>
    </citation>
    <scope>NUCLEOTIDE SEQUENCE [LARGE SCALE GENOMIC DNA]</scope>
    <source>
        <strain evidence="6">DSM 25325</strain>
    </source>
</reference>
<dbReference type="KEGG" id="ptx:ABW99_20935"/>
<dbReference type="FunFam" id="3.30.70.270:FF:000001">
    <property type="entry name" value="Diguanylate cyclase domain protein"/>
    <property type="match status" value="1"/>
</dbReference>
<dbReference type="PANTHER" id="PTHR45138:SF9">
    <property type="entry name" value="DIGUANYLATE CYCLASE DGCM-RELATED"/>
    <property type="match status" value="1"/>
</dbReference>
<proteinExistence type="predicted"/>
<dbReference type="GO" id="GO:1902201">
    <property type="term" value="P:negative regulation of bacterial-type flagellum-dependent cell motility"/>
    <property type="evidence" value="ECO:0007669"/>
    <property type="project" value="TreeGrafter"/>
</dbReference>
<keyword evidence="3" id="KW-1133">Transmembrane helix</keyword>
<evidence type="ECO:0000259" key="4">
    <source>
        <dbReference type="PROSITE" id="PS50887"/>
    </source>
</evidence>
<feature type="domain" description="GGDEF" evidence="4">
    <location>
        <begin position="269"/>
        <end position="401"/>
    </location>
</feature>
<dbReference type="RefSeq" id="WP_062551274.1">
    <property type="nucleotide sequence ID" value="NZ_CP011568.3"/>
</dbReference>
<sequence>MKHSGATQRGQAPRLDLLAESELGRTGFRLAFPDALEKRYWDDIGAERLHEIRTIVWWGVTGYFCLGILLNLTVIPDPDWRSVAIQLGGACTAVLLILHFGLRSKNAVTTRENGLLACGLICSTAAMLVITAKPAPATMRDFLLAIPPASFVLVFVRLRFAQTLGFFVVNLAVFALVLVSRPEIRPGDAVFLIGFMMTLLLPSLVGAHAYERASRRIYLHRLLDRLRSEALEVQNAALTDLSYTDALTGVANRRRLDEALAELAAAPGAAGALLLVDIDRFKAFNDRYGHLAGDACLCHVAKCLAANLRSDDLLARFGGEEFAVLLTQAAMDDATQTADRLRDAVQHLQFVVDGRPASVTISVGLAMREGAGTPEALIGSADIALYAAKHAGRNRVRVAAPGHDREQAMSA</sequence>
<feature type="transmembrane region" description="Helical" evidence="3">
    <location>
        <begin position="163"/>
        <end position="179"/>
    </location>
</feature>
<dbReference type="PANTHER" id="PTHR45138">
    <property type="entry name" value="REGULATORY COMPONENTS OF SENSORY TRANSDUCTION SYSTEM"/>
    <property type="match status" value="1"/>
</dbReference>
<dbReference type="SUPFAM" id="SSF55073">
    <property type="entry name" value="Nucleotide cyclase"/>
    <property type="match status" value="1"/>
</dbReference>
<organism evidence="5 6">
    <name type="scientific">Pandoraea thiooxydans</name>
    <dbReference type="NCBI Taxonomy" id="445709"/>
    <lineage>
        <taxon>Bacteria</taxon>
        <taxon>Pseudomonadati</taxon>
        <taxon>Pseudomonadota</taxon>
        <taxon>Betaproteobacteria</taxon>
        <taxon>Burkholderiales</taxon>
        <taxon>Burkholderiaceae</taxon>
        <taxon>Pandoraea</taxon>
    </lineage>
</organism>
<dbReference type="NCBIfam" id="TIGR00254">
    <property type="entry name" value="GGDEF"/>
    <property type="match status" value="1"/>
</dbReference>
<dbReference type="STRING" id="445709.ABW99_20935"/>
<evidence type="ECO:0000256" key="1">
    <source>
        <dbReference type="ARBA" id="ARBA00012528"/>
    </source>
</evidence>
<feature type="transmembrane region" description="Helical" evidence="3">
    <location>
        <begin position="55"/>
        <end position="74"/>
    </location>
</feature>